<dbReference type="EMBL" id="UINC01104402">
    <property type="protein sequence ID" value="SVC67515.1"/>
    <property type="molecule type" value="Genomic_DNA"/>
</dbReference>
<dbReference type="AlphaFoldDB" id="A0A382P4I5"/>
<feature type="compositionally biased region" description="Polar residues" evidence="1">
    <location>
        <begin position="1"/>
        <end position="12"/>
    </location>
</feature>
<evidence type="ECO:0000313" key="2">
    <source>
        <dbReference type="EMBL" id="SVC67515.1"/>
    </source>
</evidence>
<gene>
    <name evidence="2" type="ORF">METZ01_LOCUS320369</name>
</gene>
<protein>
    <submittedName>
        <fullName evidence="2">Uncharacterized protein</fullName>
    </submittedName>
</protein>
<organism evidence="2">
    <name type="scientific">marine metagenome</name>
    <dbReference type="NCBI Taxonomy" id="408172"/>
    <lineage>
        <taxon>unclassified sequences</taxon>
        <taxon>metagenomes</taxon>
        <taxon>ecological metagenomes</taxon>
    </lineage>
</organism>
<accession>A0A382P4I5</accession>
<name>A0A382P4I5_9ZZZZ</name>
<sequence>MKTTAPNPTKHNQWYPFQDRPLPSGTGQPAENPSVVPVFEPAPLP</sequence>
<feature type="non-terminal residue" evidence="2">
    <location>
        <position position="45"/>
    </location>
</feature>
<reference evidence="2" key="1">
    <citation type="submission" date="2018-05" db="EMBL/GenBank/DDBJ databases">
        <authorList>
            <person name="Lanie J.A."/>
            <person name="Ng W.-L."/>
            <person name="Kazmierczak K.M."/>
            <person name="Andrzejewski T.M."/>
            <person name="Davidsen T.M."/>
            <person name="Wayne K.J."/>
            <person name="Tettelin H."/>
            <person name="Glass J.I."/>
            <person name="Rusch D."/>
            <person name="Podicherti R."/>
            <person name="Tsui H.-C.T."/>
            <person name="Winkler M.E."/>
        </authorList>
    </citation>
    <scope>NUCLEOTIDE SEQUENCE</scope>
</reference>
<feature type="region of interest" description="Disordered" evidence="1">
    <location>
        <begin position="1"/>
        <end position="45"/>
    </location>
</feature>
<proteinExistence type="predicted"/>
<evidence type="ECO:0000256" key="1">
    <source>
        <dbReference type="SAM" id="MobiDB-lite"/>
    </source>
</evidence>